<sequence length="792" mass="88590">MEKHGITLNGADLSSSDLSRLLQGCAFKVDPEIVKTLLPSTEPCAEYPLHSNPLYVCIALNNYVKSNPKASVDVINSLNGQIQPKIPLPESDLKYFDQDTYKIASELIPSLYNLSLLAPIYDSFLGLTMEAENIDSSFANEENYSLISQGLKNTLGNLQSILHDSKMAKKNPASESLIESIQRSGALKDVIEDTERILDKEINTVSSNVKKTLVKRTSTGLIKTFNDLVCVSAGIAGDLQTVNIDPKKQKFIDILPSLLAFQVFTKELLINSFAQLKKTIDQLTQFEAKINTGGGKPRQIQIGKGSRVIYQLLKETTPTESDLSTSLLKLFSAKNEERRVPKIAKGMRDYASEEMNIREYVFTIIRTVFKKHMADELDTPVMELRETLTGKYGEEGSKLIYNIADQGGELLSLRYDLTVPFARYVAINRISNWKRFQIGKVYRRDQPQMKRGRYREFYQCDFDIVGVGAVMAQDAEVLKIVVEILTQLEFNFVVKINHRKLLDSFLDISGCPSDKFRTVSSSIDKLDKEEWAKVRIELIEEKGISEDCANKIGEYVKINGNPRQVLDILKGMEVLQKHPVASKVLEELEKLVNYVECFGIIERLNLDMSLARGLDYYTGLVYEAVVIDGQVGSIAGGGRYDELIMRLNNSNQPTPAVGVSLGVERLFTVIEERYKAAKSGAAADQSVQSLLKTKANSVLIAQAGSSDRFNLMQERFKICSLLWTRGINAETSYKEKSDPKGQAGYASQQGIRWMVWVGDSELAEGKAKIKDLTTHTEEIVAIETIPDFILAH</sequence>
<dbReference type="Gene3D" id="3.40.50.800">
    <property type="entry name" value="Anticodon-binding domain"/>
    <property type="match status" value="1"/>
</dbReference>
<dbReference type="SUPFAM" id="SSF52954">
    <property type="entry name" value="Class II aaRS ABD-related"/>
    <property type="match status" value="1"/>
</dbReference>
<dbReference type="FunFam" id="3.30.930.10:FF:000061">
    <property type="entry name" value="Histidine--tRNA ligase, cytoplasmic"/>
    <property type="match status" value="1"/>
</dbReference>
<dbReference type="InterPro" id="IPR006195">
    <property type="entry name" value="aa-tRNA-synth_II"/>
</dbReference>
<proteinExistence type="inferred from homology"/>
<evidence type="ECO:0000256" key="7">
    <source>
        <dbReference type="ARBA" id="ARBA00022917"/>
    </source>
</evidence>
<dbReference type="GO" id="GO:0003723">
    <property type="term" value="F:RNA binding"/>
    <property type="evidence" value="ECO:0007669"/>
    <property type="project" value="TreeGrafter"/>
</dbReference>
<comment type="caution">
    <text evidence="10">The sequence shown here is derived from an EMBL/GenBank/DDBJ whole genome shotgun (WGS) entry which is preliminary data.</text>
</comment>
<protein>
    <recommendedName>
        <fullName evidence="3">Histidine--tRNA ligase, cytoplasmic</fullName>
        <ecNumber evidence="2">6.1.1.21</ecNumber>
    </recommendedName>
</protein>
<dbReference type="Pfam" id="PF03129">
    <property type="entry name" value="HGTP_anticodon"/>
    <property type="match status" value="1"/>
</dbReference>
<dbReference type="EMBL" id="MPUH01000159">
    <property type="protein sequence ID" value="OMJ88109.1"/>
    <property type="molecule type" value="Genomic_DNA"/>
</dbReference>
<gene>
    <name evidence="10" type="ORF">SteCoe_10007</name>
</gene>
<dbReference type="PANTHER" id="PTHR11476:SF7">
    <property type="entry name" value="HISTIDINE--TRNA LIGASE"/>
    <property type="match status" value="1"/>
</dbReference>
<dbReference type="GO" id="GO:0006427">
    <property type="term" value="P:histidyl-tRNA aminoacylation"/>
    <property type="evidence" value="ECO:0007669"/>
    <property type="project" value="InterPro"/>
</dbReference>
<dbReference type="GO" id="GO:0004821">
    <property type="term" value="F:histidine-tRNA ligase activity"/>
    <property type="evidence" value="ECO:0007669"/>
    <property type="project" value="UniProtKB-EC"/>
</dbReference>
<dbReference type="GO" id="GO:0032543">
    <property type="term" value="P:mitochondrial translation"/>
    <property type="evidence" value="ECO:0007669"/>
    <property type="project" value="TreeGrafter"/>
</dbReference>
<dbReference type="AlphaFoldDB" id="A0A1R2CGG0"/>
<evidence type="ECO:0000256" key="6">
    <source>
        <dbReference type="ARBA" id="ARBA00022840"/>
    </source>
</evidence>
<dbReference type="InterPro" id="IPR015807">
    <property type="entry name" value="His-tRNA-ligase"/>
</dbReference>
<dbReference type="Pfam" id="PF13393">
    <property type="entry name" value="tRNA-synt_His"/>
    <property type="match status" value="1"/>
</dbReference>
<comment type="similarity">
    <text evidence="1">Belongs to the class-II aminoacyl-tRNA synthetase family.</text>
</comment>
<comment type="catalytic activity">
    <reaction evidence="8">
        <text>tRNA(His) + L-histidine + ATP = L-histidyl-tRNA(His) + AMP + diphosphate + H(+)</text>
        <dbReference type="Rhea" id="RHEA:17313"/>
        <dbReference type="Rhea" id="RHEA-COMP:9665"/>
        <dbReference type="Rhea" id="RHEA-COMP:9689"/>
        <dbReference type="ChEBI" id="CHEBI:15378"/>
        <dbReference type="ChEBI" id="CHEBI:30616"/>
        <dbReference type="ChEBI" id="CHEBI:33019"/>
        <dbReference type="ChEBI" id="CHEBI:57595"/>
        <dbReference type="ChEBI" id="CHEBI:78442"/>
        <dbReference type="ChEBI" id="CHEBI:78527"/>
        <dbReference type="ChEBI" id="CHEBI:456215"/>
        <dbReference type="EC" id="6.1.1.21"/>
    </reaction>
</comment>
<dbReference type="NCBIfam" id="TIGR00442">
    <property type="entry name" value="hisS"/>
    <property type="match status" value="1"/>
</dbReference>
<feature type="domain" description="Aminoacyl-transfer RNA synthetases class-II family profile" evidence="9">
    <location>
        <begin position="336"/>
        <end position="670"/>
    </location>
</feature>
<dbReference type="CDD" id="cd00773">
    <property type="entry name" value="HisRS-like_core"/>
    <property type="match status" value="1"/>
</dbReference>
<evidence type="ECO:0000256" key="1">
    <source>
        <dbReference type="ARBA" id="ARBA00008226"/>
    </source>
</evidence>
<dbReference type="InterPro" id="IPR041715">
    <property type="entry name" value="HisRS-like_core"/>
</dbReference>
<dbReference type="EC" id="6.1.1.21" evidence="2"/>
<evidence type="ECO:0000313" key="10">
    <source>
        <dbReference type="EMBL" id="OMJ88109.1"/>
    </source>
</evidence>
<dbReference type="GO" id="GO:0005739">
    <property type="term" value="C:mitochondrion"/>
    <property type="evidence" value="ECO:0007669"/>
    <property type="project" value="TreeGrafter"/>
</dbReference>
<dbReference type="InterPro" id="IPR036621">
    <property type="entry name" value="Anticodon-bd_dom_sf"/>
</dbReference>
<keyword evidence="7" id="KW-0648">Protein biosynthesis</keyword>
<dbReference type="GO" id="GO:0005829">
    <property type="term" value="C:cytosol"/>
    <property type="evidence" value="ECO:0007669"/>
    <property type="project" value="TreeGrafter"/>
</dbReference>
<evidence type="ECO:0000313" key="11">
    <source>
        <dbReference type="Proteomes" id="UP000187209"/>
    </source>
</evidence>
<dbReference type="InterPro" id="IPR045864">
    <property type="entry name" value="aa-tRNA-synth_II/BPL/LPL"/>
</dbReference>
<keyword evidence="4" id="KW-0436">Ligase</keyword>
<evidence type="ECO:0000256" key="4">
    <source>
        <dbReference type="ARBA" id="ARBA00022598"/>
    </source>
</evidence>
<accession>A0A1R2CGG0</accession>
<dbReference type="Proteomes" id="UP000187209">
    <property type="component" value="Unassembled WGS sequence"/>
</dbReference>
<evidence type="ECO:0000256" key="3">
    <source>
        <dbReference type="ARBA" id="ARBA00015302"/>
    </source>
</evidence>
<evidence type="ECO:0000256" key="5">
    <source>
        <dbReference type="ARBA" id="ARBA00022741"/>
    </source>
</evidence>
<keyword evidence="6" id="KW-0067">ATP-binding</keyword>
<dbReference type="FunFam" id="3.40.50.800:FF:000012">
    <property type="entry name" value="Histidine--tRNA ligase, cytoplasmic"/>
    <property type="match status" value="1"/>
</dbReference>
<dbReference type="SUPFAM" id="SSF55681">
    <property type="entry name" value="Class II aaRS and biotin synthetases"/>
    <property type="match status" value="1"/>
</dbReference>
<dbReference type="Gene3D" id="3.30.930.10">
    <property type="entry name" value="Bira Bifunctional Protein, Domain 2"/>
    <property type="match status" value="1"/>
</dbReference>
<reference evidence="10 11" key="1">
    <citation type="submission" date="2016-11" db="EMBL/GenBank/DDBJ databases">
        <title>The macronuclear genome of Stentor coeruleus: a giant cell with tiny introns.</title>
        <authorList>
            <person name="Slabodnick M."/>
            <person name="Ruby J.G."/>
            <person name="Reiff S.B."/>
            <person name="Swart E.C."/>
            <person name="Gosai S."/>
            <person name="Prabakaran S."/>
            <person name="Witkowska E."/>
            <person name="Larue G.E."/>
            <person name="Fisher S."/>
            <person name="Freeman R.M."/>
            <person name="Gunawardena J."/>
            <person name="Chu W."/>
            <person name="Stover N.A."/>
            <person name="Gregory B.D."/>
            <person name="Nowacki M."/>
            <person name="Derisi J."/>
            <person name="Roy S.W."/>
            <person name="Marshall W.F."/>
            <person name="Sood P."/>
        </authorList>
    </citation>
    <scope>NUCLEOTIDE SEQUENCE [LARGE SCALE GENOMIC DNA]</scope>
    <source>
        <strain evidence="10">WM001</strain>
    </source>
</reference>
<keyword evidence="5" id="KW-0547">Nucleotide-binding</keyword>
<evidence type="ECO:0000256" key="2">
    <source>
        <dbReference type="ARBA" id="ARBA00012815"/>
    </source>
</evidence>
<dbReference type="HAMAP" id="MF_00127">
    <property type="entry name" value="His_tRNA_synth"/>
    <property type="match status" value="1"/>
</dbReference>
<keyword evidence="11" id="KW-1185">Reference proteome</keyword>
<organism evidence="10 11">
    <name type="scientific">Stentor coeruleus</name>
    <dbReference type="NCBI Taxonomy" id="5963"/>
    <lineage>
        <taxon>Eukaryota</taxon>
        <taxon>Sar</taxon>
        <taxon>Alveolata</taxon>
        <taxon>Ciliophora</taxon>
        <taxon>Postciliodesmatophora</taxon>
        <taxon>Heterotrichea</taxon>
        <taxon>Heterotrichida</taxon>
        <taxon>Stentoridae</taxon>
        <taxon>Stentor</taxon>
    </lineage>
</organism>
<name>A0A1R2CGG0_9CILI</name>
<dbReference type="PANTHER" id="PTHR11476">
    <property type="entry name" value="HISTIDYL-TRNA SYNTHETASE"/>
    <property type="match status" value="1"/>
</dbReference>
<dbReference type="GO" id="GO:0005524">
    <property type="term" value="F:ATP binding"/>
    <property type="evidence" value="ECO:0007669"/>
    <property type="project" value="UniProtKB-KW"/>
</dbReference>
<dbReference type="OrthoDB" id="1906957at2759"/>
<dbReference type="InterPro" id="IPR004154">
    <property type="entry name" value="Anticodon-bd"/>
</dbReference>
<evidence type="ECO:0000256" key="8">
    <source>
        <dbReference type="ARBA" id="ARBA00047639"/>
    </source>
</evidence>
<evidence type="ECO:0000259" key="9">
    <source>
        <dbReference type="PROSITE" id="PS50862"/>
    </source>
</evidence>
<dbReference type="PROSITE" id="PS50862">
    <property type="entry name" value="AA_TRNA_LIGASE_II"/>
    <property type="match status" value="1"/>
</dbReference>